<reference evidence="2 3" key="1">
    <citation type="submission" date="2016-10" db="EMBL/GenBank/DDBJ databases">
        <authorList>
            <person name="de Groot N.N."/>
        </authorList>
    </citation>
    <scope>NUCLEOTIDE SEQUENCE [LARGE SCALE GENOMIC DNA]</scope>
    <source>
        <strain evidence="2 3">DSM 16195</strain>
    </source>
</reference>
<gene>
    <name evidence="2" type="ORF">SAMN05421855_10621</name>
</gene>
<accession>A0A1G7II07</accession>
<proteinExistence type="predicted"/>
<dbReference type="EMBL" id="FNBA01000006">
    <property type="protein sequence ID" value="SDF12361.1"/>
    <property type="molecule type" value="Genomic_DNA"/>
</dbReference>
<sequence>MGIDSTANPLEEYFYIATHYYYLSAAFILLLPMVGICTNTKVGWILIQSYFYFLITNLVFPFTQTEVTDVSLSSLHSIAFFLILLSIILMNKKSINNLVYGIKKSELIPKNTIASVIGISITILLAILKR</sequence>
<feature type="transmembrane region" description="Helical" evidence="1">
    <location>
        <begin position="111"/>
        <end position="128"/>
    </location>
</feature>
<keyword evidence="1" id="KW-0812">Transmembrane</keyword>
<evidence type="ECO:0000313" key="2">
    <source>
        <dbReference type="EMBL" id="SDF12361.1"/>
    </source>
</evidence>
<feature type="transmembrane region" description="Helical" evidence="1">
    <location>
        <begin position="20"/>
        <end position="37"/>
    </location>
</feature>
<feature type="transmembrane region" description="Helical" evidence="1">
    <location>
        <begin position="44"/>
        <end position="64"/>
    </location>
</feature>
<protein>
    <submittedName>
        <fullName evidence="2">Uncharacterized protein</fullName>
    </submittedName>
</protein>
<dbReference type="Proteomes" id="UP000199321">
    <property type="component" value="Unassembled WGS sequence"/>
</dbReference>
<name>A0A1G7II07_9FLAO</name>
<keyword evidence="1" id="KW-1133">Transmembrane helix</keyword>
<organism evidence="2 3">
    <name type="scientific">Ulvibacter litoralis</name>
    <dbReference type="NCBI Taxonomy" id="227084"/>
    <lineage>
        <taxon>Bacteria</taxon>
        <taxon>Pseudomonadati</taxon>
        <taxon>Bacteroidota</taxon>
        <taxon>Flavobacteriia</taxon>
        <taxon>Flavobacteriales</taxon>
        <taxon>Flavobacteriaceae</taxon>
        <taxon>Ulvibacter</taxon>
    </lineage>
</organism>
<feature type="transmembrane region" description="Helical" evidence="1">
    <location>
        <begin position="70"/>
        <end position="90"/>
    </location>
</feature>
<dbReference type="AlphaFoldDB" id="A0A1G7II07"/>
<evidence type="ECO:0000313" key="3">
    <source>
        <dbReference type="Proteomes" id="UP000199321"/>
    </source>
</evidence>
<evidence type="ECO:0000256" key="1">
    <source>
        <dbReference type="SAM" id="Phobius"/>
    </source>
</evidence>
<keyword evidence="3" id="KW-1185">Reference proteome</keyword>
<keyword evidence="1" id="KW-0472">Membrane</keyword>